<proteinExistence type="inferred from homology"/>
<evidence type="ECO:0000256" key="3">
    <source>
        <dbReference type="ARBA" id="ARBA00023136"/>
    </source>
</evidence>
<keyword evidence="4" id="KW-0812">Transmembrane</keyword>
<keyword evidence="3 4" id="KW-0472">Membrane</keyword>
<dbReference type="PANTHER" id="PTHR10414">
    <property type="entry name" value="ETHANOLAMINEPHOSPHOTRANSFERASE"/>
    <property type="match status" value="1"/>
</dbReference>
<dbReference type="GO" id="GO:0008610">
    <property type="term" value="P:lipid biosynthetic process"/>
    <property type="evidence" value="ECO:0007669"/>
    <property type="project" value="UniProtKB-ARBA"/>
</dbReference>
<dbReference type="AlphaFoldDB" id="A0A7S0TCW9"/>
<comment type="subcellular location">
    <subcellularLocation>
        <location evidence="1">Membrane</location>
    </subcellularLocation>
</comment>
<name>A0A7S0TCW9_9EUKA</name>
<dbReference type="EMBL" id="HBFI01001987">
    <property type="protein sequence ID" value="CAD8732522.1"/>
    <property type="molecule type" value="Transcribed_RNA"/>
</dbReference>
<dbReference type="PANTHER" id="PTHR10414:SF37">
    <property type="entry name" value="BB IN A BOXCAR, ISOFORM C"/>
    <property type="match status" value="1"/>
</dbReference>
<feature type="transmembrane region" description="Helical" evidence="4">
    <location>
        <begin position="99"/>
        <end position="117"/>
    </location>
</feature>
<evidence type="ECO:0000256" key="2">
    <source>
        <dbReference type="ARBA" id="ARBA00010441"/>
    </source>
</evidence>
<sequence>MSQIVFYALNWRARHTGQFDFGQFSVDESMLLGQSMMIITAMYGPQTWANFNLFGLTSDVLLMAVLSASIVQNCTLALWTVQQHYRDHPQQRRFYDERFYELGNLIVFHVSLVLWNLVGTFEHSPVCFVTTVSFAFAHLVHRLIICDVAQQRSRRVQYVVVPFVMVGVLSLFEYLLQERIFFGISMNNGTIVTLVMLYTTCVMVSYAMRCMLDISYTLNIYVFKINHVEKSN</sequence>
<feature type="transmembrane region" description="Helical" evidence="4">
    <location>
        <begin position="156"/>
        <end position="176"/>
    </location>
</feature>
<reference evidence="5" key="1">
    <citation type="submission" date="2021-01" db="EMBL/GenBank/DDBJ databases">
        <authorList>
            <person name="Corre E."/>
            <person name="Pelletier E."/>
            <person name="Niang G."/>
            <person name="Scheremetjew M."/>
            <person name="Finn R."/>
            <person name="Kale V."/>
            <person name="Holt S."/>
            <person name="Cochrane G."/>
            <person name="Meng A."/>
            <person name="Brown T."/>
            <person name="Cohen L."/>
        </authorList>
    </citation>
    <scope>NUCLEOTIDE SEQUENCE</scope>
</reference>
<accession>A0A7S0TCW9</accession>
<evidence type="ECO:0000256" key="4">
    <source>
        <dbReference type="SAM" id="Phobius"/>
    </source>
</evidence>
<evidence type="ECO:0000256" key="1">
    <source>
        <dbReference type="ARBA" id="ARBA00004370"/>
    </source>
</evidence>
<comment type="similarity">
    <text evidence="2">Belongs to the CDP-alcohol phosphatidyltransferase class-I family.</text>
</comment>
<feature type="transmembrane region" description="Helical" evidence="4">
    <location>
        <begin position="123"/>
        <end position="144"/>
    </location>
</feature>
<protein>
    <submittedName>
        <fullName evidence="5">Uncharacterized protein</fullName>
    </submittedName>
</protein>
<organism evidence="5">
    <name type="scientific">Elphidium margaritaceum</name>
    <dbReference type="NCBI Taxonomy" id="933848"/>
    <lineage>
        <taxon>Eukaryota</taxon>
        <taxon>Sar</taxon>
        <taxon>Rhizaria</taxon>
        <taxon>Retaria</taxon>
        <taxon>Foraminifera</taxon>
        <taxon>Rotaliida</taxon>
        <taxon>Elphidiidae</taxon>
        <taxon>Elphidium</taxon>
    </lineage>
</organism>
<gene>
    <name evidence="5" type="ORF">EMAR1385_LOCUS1403</name>
</gene>
<feature type="transmembrane region" description="Helical" evidence="4">
    <location>
        <begin position="60"/>
        <end position="79"/>
    </location>
</feature>
<keyword evidence="4" id="KW-1133">Transmembrane helix</keyword>
<dbReference type="InterPro" id="IPR014472">
    <property type="entry name" value="CHOPT"/>
</dbReference>
<feature type="transmembrane region" description="Helical" evidence="4">
    <location>
        <begin position="188"/>
        <end position="208"/>
    </location>
</feature>
<evidence type="ECO:0000313" key="5">
    <source>
        <dbReference type="EMBL" id="CAD8732522.1"/>
    </source>
</evidence>
<dbReference type="GO" id="GO:0016020">
    <property type="term" value="C:membrane"/>
    <property type="evidence" value="ECO:0007669"/>
    <property type="project" value="UniProtKB-SubCell"/>
</dbReference>